<dbReference type="Gene3D" id="3.40.50.300">
    <property type="entry name" value="P-loop containing nucleotide triphosphate hydrolases"/>
    <property type="match status" value="2"/>
</dbReference>
<dbReference type="InterPro" id="IPR003439">
    <property type="entry name" value="ABC_transporter-like_ATP-bd"/>
</dbReference>
<evidence type="ECO:0000256" key="3">
    <source>
        <dbReference type="ARBA" id="ARBA00022840"/>
    </source>
</evidence>
<name>A0A7V4WVF6_CALAY</name>
<dbReference type="InterPro" id="IPR003593">
    <property type="entry name" value="AAA+_ATPase"/>
</dbReference>
<proteinExistence type="predicted"/>
<reference evidence="5" key="1">
    <citation type="journal article" date="2020" name="mSystems">
        <title>Genome- and Community-Level Interaction Insights into Carbon Utilization and Element Cycling Functions of Hydrothermarchaeota in Hydrothermal Sediment.</title>
        <authorList>
            <person name="Zhou Z."/>
            <person name="Liu Y."/>
            <person name="Xu W."/>
            <person name="Pan J."/>
            <person name="Luo Z.H."/>
            <person name="Li M."/>
        </authorList>
    </citation>
    <scope>NUCLEOTIDE SEQUENCE [LARGE SCALE GENOMIC DNA]</scope>
    <source>
        <strain evidence="5">HyVt-577</strain>
    </source>
</reference>
<keyword evidence="1" id="KW-0813">Transport</keyword>
<accession>A0A7V4WVF6</accession>
<dbReference type="PANTHER" id="PTHR43776:SF5">
    <property type="entry name" value="ATPASE COMPONENT OF ABC-TYPE TRANSPORT SYSTEM"/>
    <property type="match status" value="1"/>
</dbReference>
<keyword evidence="3 5" id="KW-0067">ATP-binding</keyword>
<gene>
    <name evidence="5" type="ORF">ENK44_10860</name>
</gene>
<dbReference type="GO" id="GO:0005524">
    <property type="term" value="F:ATP binding"/>
    <property type="evidence" value="ECO:0007669"/>
    <property type="project" value="UniProtKB-KW"/>
</dbReference>
<organism evidence="5">
    <name type="scientific">Caldithrix abyssi</name>
    <dbReference type="NCBI Taxonomy" id="187145"/>
    <lineage>
        <taxon>Bacteria</taxon>
        <taxon>Pseudomonadati</taxon>
        <taxon>Calditrichota</taxon>
        <taxon>Calditrichia</taxon>
        <taxon>Calditrichales</taxon>
        <taxon>Calditrichaceae</taxon>
        <taxon>Caldithrix</taxon>
    </lineage>
</organism>
<dbReference type="SMART" id="SM00382">
    <property type="entry name" value="AAA"/>
    <property type="match status" value="2"/>
</dbReference>
<evidence type="ECO:0000256" key="2">
    <source>
        <dbReference type="ARBA" id="ARBA00022741"/>
    </source>
</evidence>
<dbReference type="SUPFAM" id="SSF52540">
    <property type="entry name" value="P-loop containing nucleoside triphosphate hydrolases"/>
    <property type="match status" value="2"/>
</dbReference>
<dbReference type="InterPro" id="IPR050319">
    <property type="entry name" value="ABC_transp_ATP-bind"/>
</dbReference>
<dbReference type="PROSITE" id="PS50893">
    <property type="entry name" value="ABC_TRANSPORTER_2"/>
    <property type="match status" value="2"/>
</dbReference>
<dbReference type="EMBL" id="DRQG01000103">
    <property type="protein sequence ID" value="HGY56195.1"/>
    <property type="molecule type" value="Genomic_DNA"/>
</dbReference>
<dbReference type="Proteomes" id="UP000885779">
    <property type="component" value="Unassembled WGS sequence"/>
</dbReference>
<evidence type="ECO:0000259" key="4">
    <source>
        <dbReference type="PROSITE" id="PS50893"/>
    </source>
</evidence>
<feature type="domain" description="ABC transporter" evidence="4">
    <location>
        <begin position="2"/>
        <end position="265"/>
    </location>
</feature>
<comment type="caution">
    <text evidence="5">The sequence shown here is derived from an EMBL/GenBank/DDBJ whole genome shotgun (WGS) entry which is preliminary data.</text>
</comment>
<evidence type="ECO:0000313" key="5">
    <source>
        <dbReference type="EMBL" id="HGY56195.1"/>
    </source>
</evidence>
<sequence>MNRHFQIEIKTGSRTLAAIDDYPIAGGAITFIFGESGIGKSLLAKAVYGLLDPAALSVEINGASYQKYLKSRLLKNMKKEGFFVFQEPSSHLNPLLKLGEQLSEGSLKDAGDGQGILRHLFDTKDDTYLQSLLDIYPLPYRPSGGEKQRLLLTMAFKRLNEYLKSDIPADNSLFVFDEPSGSLDDQTRNRFIRLLINIFYRKPFTCLFITHDYSIIGEIFRHYRELLPFIRFKELVRSEAGLLMRDFAPTDYLDWLKNTRAVKDKPTQLKGQKNQNLITIRNPFRVYDHDFYFHKPDKPDEPKPFRLNRGEMVYLKAPSGLGKTTLAKIIMGLQRAQKLDMILLGKKINENTPPAFWRREIWGKKAGMVFQHADEALNLQATVGSVFDGLPLKRKLNTKDKIDLLNTLFRGEVSANFLGKRIGLLSGGQKQRLNLLPTLALDTDLIVLDEPLNGLDFASIKKIIAIIRSKQSEGKGLLLISHNEEIFDSLVSREHIYRLNVYDATS</sequence>
<dbReference type="GO" id="GO:0016887">
    <property type="term" value="F:ATP hydrolysis activity"/>
    <property type="evidence" value="ECO:0007669"/>
    <property type="project" value="InterPro"/>
</dbReference>
<dbReference type="AlphaFoldDB" id="A0A7V4WVF6"/>
<evidence type="ECO:0000256" key="1">
    <source>
        <dbReference type="ARBA" id="ARBA00022448"/>
    </source>
</evidence>
<dbReference type="PANTHER" id="PTHR43776">
    <property type="entry name" value="TRANSPORT ATP-BINDING PROTEIN"/>
    <property type="match status" value="1"/>
</dbReference>
<protein>
    <submittedName>
        <fullName evidence="5">ATP-binding cassette domain-containing protein</fullName>
    </submittedName>
</protein>
<dbReference type="InterPro" id="IPR027417">
    <property type="entry name" value="P-loop_NTPase"/>
</dbReference>
<keyword evidence="2" id="KW-0547">Nucleotide-binding</keyword>
<dbReference type="GO" id="GO:0055085">
    <property type="term" value="P:transmembrane transport"/>
    <property type="evidence" value="ECO:0007669"/>
    <property type="project" value="UniProtKB-ARBA"/>
</dbReference>
<dbReference type="Pfam" id="PF00005">
    <property type="entry name" value="ABC_tran"/>
    <property type="match status" value="2"/>
</dbReference>
<feature type="domain" description="ABC transporter" evidence="4">
    <location>
        <begin position="284"/>
        <end position="499"/>
    </location>
</feature>